<accession>A0A1P8WMP3</accession>
<dbReference type="InterPro" id="IPR011444">
    <property type="entry name" value="DUF1549"/>
</dbReference>
<dbReference type="InterPro" id="IPR022655">
    <property type="entry name" value="DUF1553"/>
</dbReference>
<feature type="domain" description="Cytochrome C Planctomycete-type" evidence="4">
    <location>
        <begin position="42"/>
        <end position="101"/>
    </location>
</feature>
<evidence type="ECO:0000313" key="6">
    <source>
        <dbReference type="Proteomes" id="UP000187735"/>
    </source>
</evidence>
<dbReference type="InterPro" id="IPR011429">
    <property type="entry name" value="Cyt_c_Planctomycete-type"/>
</dbReference>
<protein>
    <submittedName>
        <fullName evidence="5">Planctomycete cytochrome C</fullName>
    </submittedName>
</protein>
<evidence type="ECO:0000259" key="3">
    <source>
        <dbReference type="Pfam" id="PF07587"/>
    </source>
</evidence>
<evidence type="ECO:0000259" key="4">
    <source>
        <dbReference type="Pfam" id="PF07635"/>
    </source>
</evidence>
<dbReference type="RefSeq" id="WP_083732304.1">
    <property type="nucleotide sequence ID" value="NZ_CP017641.1"/>
</dbReference>
<dbReference type="PANTHER" id="PTHR35889:SF3">
    <property type="entry name" value="F-BOX DOMAIN-CONTAINING PROTEIN"/>
    <property type="match status" value="1"/>
</dbReference>
<keyword evidence="1" id="KW-0732">Signal</keyword>
<dbReference type="AlphaFoldDB" id="A0A1P8WMP3"/>
<feature type="domain" description="DUF1549" evidence="2">
    <location>
        <begin position="146"/>
        <end position="358"/>
    </location>
</feature>
<proteinExistence type="predicted"/>
<name>A0A1P8WMP3_9PLAN</name>
<dbReference type="STRING" id="1891926.Fuma_04991"/>
<evidence type="ECO:0000259" key="2">
    <source>
        <dbReference type="Pfam" id="PF07583"/>
    </source>
</evidence>
<dbReference type="OrthoDB" id="127107at2"/>
<feature type="signal peptide" evidence="1">
    <location>
        <begin position="1"/>
        <end position="25"/>
    </location>
</feature>
<sequence length="781" mass="88233" precursor="true">MKCQSPGQLVVLLACSIPFVNQAHAQSIDFDRDIRPILNDHCAGCHGGVKKNGGFGVISRELMLSETDSGEPAVVPNDVDASTLIERISTDDIDLRMPPEGHDRLTKKQIDLMRQWVKKGATWPSHWSHLPLPPLRKDASFEGQHPIDWFVRRKLNEEKIQPSPPADAITLVRRLSLDLTGLLPAPDVVKPLNESPEAFTADSEALLTIIDNYLAVPQFGERWARHWLDEARYADSEGYEKDSVKNDAYRFRDWVINAINDDMPFDDFTRKQLAGDLLPEPTADDLIATKFHLQTQFNLEGGVDSEEDRTKRVIDRVGTLGAVWMGASIACCQCHDHPYDSFRQKDFFRLYAFFNNADYAADYLKGKPDDGDKKLADRQKRWDELTGLLEKQLTDKNYSDQTQSKLGQLRNYDNSAGLTRYLTERSESPRQTYMFTRGDFLRPMLDEGEVLPNTPGVFGTLDTSRERPTRLDLANWLVEPDNPLTARVTVNKVWMYLFGQPLADQPQEFGSRGSAPSHAELLDYLARWFVDEAGWSRKQLIRFIVTSQTYQQSSKTRPDIAVIDTRNRLLARQNRFRVEAEIVRDLSLQAAGLLSPKVGGPSVFPPLPAIVTQQTYAGSNKYKASTGEDRYRRGMYTFFRRTAIDPNLSTFDCPDSSLTKAMRDRSNNPLQALATLHNEVFHEAAQAFAKRLLHDDGTNVSDEDRLANAFLITMGRRPIAAELESLTQLLNKARQHFAAHEDDAKTLIGPHAAKEVSVADNAAWVAVTRVILNLDEFLTRS</sequence>
<evidence type="ECO:0000256" key="1">
    <source>
        <dbReference type="SAM" id="SignalP"/>
    </source>
</evidence>
<dbReference type="EMBL" id="CP017641">
    <property type="protein sequence ID" value="APZ95335.1"/>
    <property type="molecule type" value="Genomic_DNA"/>
</dbReference>
<organism evidence="5 6">
    <name type="scientific">Fuerstiella marisgermanici</name>
    <dbReference type="NCBI Taxonomy" id="1891926"/>
    <lineage>
        <taxon>Bacteria</taxon>
        <taxon>Pseudomonadati</taxon>
        <taxon>Planctomycetota</taxon>
        <taxon>Planctomycetia</taxon>
        <taxon>Planctomycetales</taxon>
        <taxon>Planctomycetaceae</taxon>
        <taxon>Fuerstiella</taxon>
    </lineage>
</organism>
<gene>
    <name evidence="5" type="ORF">Fuma_04991</name>
</gene>
<dbReference type="Pfam" id="PF07583">
    <property type="entry name" value="PSCyt2"/>
    <property type="match status" value="1"/>
</dbReference>
<dbReference type="Pfam" id="PF07587">
    <property type="entry name" value="PSD1"/>
    <property type="match status" value="1"/>
</dbReference>
<dbReference type="PROSITE" id="PS51257">
    <property type="entry name" value="PROKAR_LIPOPROTEIN"/>
    <property type="match status" value="1"/>
</dbReference>
<dbReference type="PANTHER" id="PTHR35889">
    <property type="entry name" value="CYCLOINULO-OLIGOSACCHARIDE FRUCTANOTRANSFERASE-RELATED"/>
    <property type="match status" value="1"/>
</dbReference>
<feature type="chain" id="PRO_5012207808" evidence="1">
    <location>
        <begin position="26"/>
        <end position="781"/>
    </location>
</feature>
<dbReference type="Pfam" id="PF07635">
    <property type="entry name" value="PSCyt1"/>
    <property type="match status" value="1"/>
</dbReference>
<evidence type="ECO:0000313" key="5">
    <source>
        <dbReference type="EMBL" id="APZ95335.1"/>
    </source>
</evidence>
<reference evidence="5 6" key="1">
    <citation type="journal article" date="2016" name="Front. Microbiol.">
        <title>Fuerstia marisgermanicae gen. nov., sp. nov., an Unusual Member of the Phylum Planctomycetes from the German Wadden Sea.</title>
        <authorList>
            <person name="Kohn T."/>
            <person name="Heuer A."/>
            <person name="Jogler M."/>
            <person name="Vollmers J."/>
            <person name="Boedeker C."/>
            <person name="Bunk B."/>
            <person name="Rast P."/>
            <person name="Borchert D."/>
            <person name="Glockner I."/>
            <person name="Freese H.M."/>
            <person name="Klenk H.P."/>
            <person name="Overmann J."/>
            <person name="Kaster A.K."/>
            <person name="Rohde M."/>
            <person name="Wiegand S."/>
            <person name="Jogler C."/>
        </authorList>
    </citation>
    <scope>NUCLEOTIDE SEQUENCE [LARGE SCALE GENOMIC DNA]</scope>
    <source>
        <strain evidence="5 6">NH11</strain>
    </source>
</reference>
<feature type="domain" description="DUF1553" evidence="3">
    <location>
        <begin position="469"/>
        <end position="729"/>
    </location>
</feature>
<dbReference type="KEGG" id="fmr:Fuma_04991"/>
<dbReference type="Proteomes" id="UP000187735">
    <property type="component" value="Chromosome"/>
</dbReference>
<keyword evidence="6" id="KW-1185">Reference proteome</keyword>